<protein>
    <submittedName>
        <fullName evidence="2">Uncharacterized protein</fullName>
    </submittedName>
</protein>
<gene>
    <name evidence="2" type="ORF">Pan265_01500</name>
</gene>
<evidence type="ECO:0000313" key="3">
    <source>
        <dbReference type="Proteomes" id="UP000320386"/>
    </source>
</evidence>
<evidence type="ECO:0000313" key="2">
    <source>
        <dbReference type="EMBL" id="QDU70327.1"/>
    </source>
</evidence>
<evidence type="ECO:0000256" key="1">
    <source>
        <dbReference type="SAM" id="MobiDB-lite"/>
    </source>
</evidence>
<feature type="compositionally biased region" description="Polar residues" evidence="1">
    <location>
        <begin position="214"/>
        <end position="226"/>
    </location>
</feature>
<dbReference type="RefSeq" id="WP_145444365.1">
    <property type="nucleotide sequence ID" value="NZ_CP036280.1"/>
</dbReference>
<name>A0A518BTP1_9BACT</name>
<dbReference type="EMBL" id="CP036280">
    <property type="protein sequence ID" value="QDU70327.1"/>
    <property type="molecule type" value="Genomic_DNA"/>
</dbReference>
<reference evidence="2 3" key="1">
    <citation type="submission" date="2019-02" db="EMBL/GenBank/DDBJ databases">
        <title>Deep-cultivation of Planctomycetes and their phenomic and genomic characterization uncovers novel biology.</title>
        <authorList>
            <person name="Wiegand S."/>
            <person name="Jogler M."/>
            <person name="Boedeker C."/>
            <person name="Pinto D."/>
            <person name="Vollmers J."/>
            <person name="Rivas-Marin E."/>
            <person name="Kohn T."/>
            <person name="Peeters S.H."/>
            <person name="Heuer A."/>
            <person name="Rast P."/>
            <person name="Oberbeckmann S."/>
            <person name="Bunk B."/>
            <person name="Jeske O."/>
            <person name="Meyerdierks A."/>
            <person name="Storesund J.E."/>
            <person name="Kallscheuer N."/>
            <person name="Luecker S."/>
            <person name="Lage O.M."/>
            <person name="Pohl T."/>
            <person name="Merkel B.J."/>
            <person name="Hornburger P."/>
            <person name="Mueller R.-W."/>
            <person name="Bruemmer F."/>
            <person name="Labrenz M."/>
            <person name="Spormann A.M."/>
            <person name="Op den Camp H."/>
            <person name="Overmann J."/>
            <person name="Amann R."/>
            <person name="Jetten M.S.M."/>
            <person name="Mascher T."/>
            <person name="Medema M.H."/>
            <person name="Devos D.P."/>
            <person name="Kaster A.-K."/>
            <person name="Ovreas L."/>
            <person name="Rohde M."/>
            <person name="Galperin M.Y."/>
            <person name="Jogler C."/>
        </authorList>
    </citation>
    <scope>NUCLEOTIDE SEQUENCE [LARGE SCALE GENOMIC DNA]</scope>
    <source>
        <strain evidence="2 3">Pan265</strain>
    </source>
</reference>
<dbReference type="AlphaFoldDB" id="A0A518BTP1"/>
<accession>A0A518BTP1</accession>
<dbReference type="Proteomes" id="UP000320386">
    <property type="component" value="Chromosome"/>
</dbReference>
<feature type="region of interest" description="Disordered" evidence="1">
    <location>
        <begin position="214"/>
        <end position="234"/>
    </location>
</feature>
<dbReference type="KEGG" id="mcad:Pan265_01500"/>
<proteinExistence type="predicted"/>
<keyword evidence="3" id="KW-1185">Reference proteome</keyword>
<sequence>MTRTPSDFRRLPILTLLCLALIHPATLANPFFSEYIPAHNSRSASWPAMLEIDNLQHANGYQVLILDASPERDRHGYILAQTTITPDHAATALLISQTPASNLKIGSASLNPLAQPLLTPGLDTNLPFTALLLDADTPLNPYLQLTPELLALPQYATRILDAITLAPAPTTSLTPLVDSPTLATSPGQITLRTWTPDRTALDDWQTFNISAHIQTPNGTITPTPGRSNPVPHDTNPEPSTAALTLLAVALFPRRGRIERDKS</sequence>
<organism evidence="2 3">
    <name type="scientific">Mucisphaera calidilacus</name>
    <dbReference type="NCBI Taxonomy" id="2527982"/>
    <lineage>
        <taxon>Bacteria</taxon>
        <taxon>Pseudomonadati</taxon>
        <taxon>Planctomycetota</taxon>
        <taxon>Phycisphaerae</taxon>
        <taxon>Phycisphaerales</taxon>
        <taxon>Phycisphaeraceae</taxon>
        <taxon>Mucisphaera</taxon>
    </lineage>
</organism>